<feature type="domain" description="HTH lacI-type" evidence="4">
    <location>
        <begin position="19"/>
        <end position="73"/>
    </location>
</feature>
<dbReference type="RefSeq" id="WP_285966285.1">
    <property type="nucleotide sequence ID" value="NZ_CP127294.1"/>
</dbReference>
<dbReference type="SUPFAM" id="SSF47413">
    <property type="entry name" value="lambda repressor-like DNA-binding domains"/>
    <property type="match status" value="1"/>
</dbReference>
<dbReference type="Gene3D" id="1.10.260.40">
    <property type="entry name" value="lambda repressor-like DNA-binding domains"/>
    <property type="match status" value="1"/>
</dbReference>
<dbReference type="InterPro" id="IPR000843">
    <property type="entry name" value="HTH_LacI"/>
</dbReference>
<dbReference type="SMART" id="SM00354">
    <property type="entry name" value="HTH_LACI"/>
    <property type="match status" value="1"/>
</dbReference>
<dbReference type="InterPro" id="IPR028082">
    <property type="entry name" value="Peripla_BP_I"/>
</dbReference>
<keyword evidence="2 5" id="KW-0238">DNA-binding</keyword>
<evidence type="ECO:0000256" key="1">
    <source>
        <dbReference type="ARBA" id="ARBA00023015"/>
    </source>
</evidence>
<evidence type="ECO:0000313" key="6">
    <source>
        <dbReference type="Proteomes" id="UP001236014"/>
    </source>
</evidence>
<dbReference type="InterPro" id="IPR010982">
    <property type="entry name" value="Lambda_DNA-bd_dom_sf"/>
</dbReference>
<gene>
    <name evidence="5" type="ORF">QRX50_28845</name>
</gene>
<dbReference type="GO" id="GO:0003700">
    <property type="term" value="F:DNA-binding transcription factor activity"/>
    <property type="evidence" value="ECO:0007669"/>
    <property type="project" value="TreeGrafter"/>
</dbReference>
<keyword evidence="3" id="KW-0804">Transcription</keyword>
<dbReference type="InterPro" id="IPR046335">
    <property type="entry name" value="LacI/GalR-like_sensor"/>
</dbReference>
<reference evidence="5 6" key="1">
    <citation type="submission" date="2023-06" db="EMBL/GenBank/DDBJ databases">
        <authorList>
            <person name="Oyuntsetseg B."/>
            <person name="Kim S.B."/>
        </authorList>
    </citation>
    <scope>NUCLEOTIDE SEQUENCE [LARGE SCALE GENOMIC DNA]</scope>
    <source>
        <strain evidence="5 6">2-15</strain>
    </source>
</reference>
<sequence length="344" mass="36216">MTVREPTEPTGVGSRPRPATLTDVARAAGVAPSTVSRAFTKPGRVNAGTREHVLRVAAELGYRPNPVARALESGRTSTLGLVVSDITNPHFFALVRGAERQASTAGFTLLLGDTQQSPQTERTVVDRIHASVDGLILAASRLPPAELRAYAATKPLVLINRQTEDVTSVVTDHVDGPRQIVEHLHSLGHRALVFLSGPRESWSGAQRWAVIRDAAKSLGIAATRLGPFPPSMAGGPAAADAAIGTAATAVIAHNDLLAIGALRRFGDRGLTVPGDISVVGFDDIFGADFCAPPLTTLTGPLDEAGRKAVEILVTQPEITVRAPRFSLPSHLKIRESTGPARPRA</sequence>
<name>A0A9Y2I9K0_9PSEU</name>
<dbReference type="PANTHER" id="PTHR30146:SF138">
    <property type="entry name" value="TRANSCRIPTIONAL REGULATORY PROTEIN"/>
    <property type="match status" value="1"/>
</dbReference>
<dbReference type="CDD" id="cd01392">
    <property type="entry name" value="HTH_LacI"/>
    <property type="match status" value="1"/>
</dbReference>
<evidence type="ECO:0000259" key="4">
    <source>
        <dbReference type="PROSITE" id="PS50932"/>
    </source>
</evidence>
<dbReference type="PANTHER" id="PTHR30146">
    <property type="entry name" value="LACI-RELATED TRANSCRIPTIONAL REPRESSOR"/>
    <property type="match status" value="1"/>
</dbReference>
<keyword evidence="6" id="KW-1185">Reference proteome</keyword>
<dbReference type="SUPFAM" id="SSF53822">
    <property type="entry name" value="Periplasmic binding protein-like I"/>
    <property type="match status" value="1"/>
</dbReference>
<dbReference type="Pfam" id="PF00356">
    <property type="entry name" value="LacI"/>
    <property type="match status" value="1"/>
</dbReference>
<accession>A0A9Y2I9K0</accession>
<evidence type="ECO:0000313" key="5">
    <source>
        <dbReference type="EMBL" id="WIX75514.1"/>
    </source>
</evidence>
<dbReference type="EMBL" id="CP127294">
    <property type="protein sequence ID" value="WIX75514.1"/>
    <property type="molecule type" value="Genomic_DNA"/>
</dbReference>
<evidence type="ECO:0000256" key="2">
    <source>
        <dbReference type="ARBA" id="ARBA00023125"/>
    </source>
</evidence>
<protein>
    <submittedName>
        <fullName evidence="5">LacI family DNA-binding transcriptional regulator</fullName>
    </submittedName>
</protein>
<organism evidence="5 6">
    <name type="scientific">Amycolatopsis carbonis</name>
    <dbReference type="NCBI Taxonomy" id="715471"/>
    <lineage>
        <taxon>Bacteria</taxon>
        <taxon>Bacillati</taxon>
        <taxon>Actinomycetota</taxon>
        <taxon>Actinomycetes</taxon>
        <taxon>Pseudonocardiales</taxon>
        <taxon>Pseudonocardiaceae</taxon>
        <taxon>Amycolatopsis</taxon>
    </lineage>
</organism>
<dbReference type="AlphaFoldDB" id="A0A9Y2I9K0"/>
<keyword evidence="1" id="KW-0805">Transcription regulation</keyword>
<dbReference type="PROSITE" id="PS50932">
    <property type="entry name" value="HTH_LACI_2"/>
    <property type="match status" value="1"/>
</dbReference>
<dbReference type="KEGG" id="acab:QRX50_28845"/>
<evidence type="ECO:0000256" key="3">
    <source>
        <dbReference type="ARBA" id="ARBA00023163"/>
    </source>
</evidence>
<dbReference type="Pfam" id="PF13377">
    <property type="entry name" value="Peripla_BP_3"/>
    <property type="match status" value="1"/>
</dbReference>
<proteinExistence type="predicted"/>
<dbReference type="Gene3D" id="3.40.50.2300">
    <property type="match status" value="2"/>
</dbReference>
<dbReference type="CDD" id="cd06267">
    <property type="entry name" value="PBP1_LacI_sugar_binding-like"/>
    <property type="match status" value="1"/>
</dbReference>
<dbReference type="GO" id="GO:0000976">
    <property type="term" value="F:transcription cis-regulatory region binding"/>
    <property type="evidence" value="ECO:0007669"/>
    <property type="project" value="TreeGrafter"/>
</dbReference>
<dbReference type="Proteomes" id="UP001236014">
    <property type="component" value="Chromosome"/>
</dbReference>